<dbReference type="AlphaFoldDB" id="A0AAD7WNQ9"/>
<accession>A0AAD7WNQ9</accession>
<dbReference type="EMBL" id="JAINUG010000056">
    <property type="protein sequence ID" value="KAJ8403826.1"/>
    <property type="molecule type" value="Genomic_DNA"/>
</dbReference>
<organism evidence="1 2">
    <name type="scientific">Aldrovandia affinis</name>
    <dbReference type="NCBI Taxonomy" id="143900"/>
    <lineage>
        <taxon>Eukaryota</taxon>
        <taxon>Metazoa</taxon>
        <taxon>Chordata</taxon>
        <taxon>Craniata</taxon>
        <taxon>Vertebrata</taxon>
        <taxon>Euteleostomi</taxon>
        <taxon>Actinopterygii</taxon>
        <taxon>Neopterygii</taxon>
        <taxon>Teleostei</taxon>
        <taxon>Notacanthiformes</taxon>
        <taxon>Halosauridae</taxon>
        <taxon>Aldrovandia</taxon>
    </lineage>
</organism>
<protein>
    <submittedName>
        <fullName evidence="1">Uncharacterized protein</fullName>
    </submittedName>
</protein>
<gene>
    <name evidence="1" type="ORF">AAFF_G00346940</name>
</gene>
<evidence type="ECO:0000313" key="2">
    <source>
        <dbReference type="Proteomes" id="UP001221898"/>
    </source>
</evidence>
<proteinExistence type="predicted"/>
<sequence length="818" mass="91484">MREVLLGHVNHLFTADIQRAWVHLRRGGLAADVPGFNRLDTRWLYGPFPEEGAAHDPAPHDLGQILSFGLKDVTLSLRLDLHKKDRLHLAWLEDFDPCAVSVIASVVYGDVNLHSKSTLLKPSVQVRSPQRETTTTRPEYRLHYSDILHFHSLDLTDFRGARSRRDRPAVVFQVVYSPEENNGLAPVTLGWARAHLFVERRAGPGMVWAPTELTSPIPILPGQAQEALWDHSPTPEPTGLLQRGSEIQVLAFDLTIEAQRSTQTEGSLSSEESPFLYSPWIPHNPSLTVPHQSNVHQPLDLYIDSVHYVPDNATVIKVTGHFLRSGFENLPDIAALPDLTSSARSPEFHFRLTLNSGSQMTFDPSMLLLLRAHTLCADTGELRVVGNCIVPVFDNKGRLNTGGHQVRLRGGVSQEGDVPVTESSLRYQPAVPCTSLLIRLLPHTSDCVPAPDYPGGFYFTDDAKPNRSELGIISTFQRDEAFPETVREMVKRLAEKEEAHVPPEQEMAWLEDRLDVMKRVPSHQPLAYLPVQRMVRYRQQTGVRTRVTQAFGLPDGLYVNAFSRVLKGSDTFRAPELTRGWGGDEKFLTRHHDYSSLQRAPRWTDPSSVLHPYLDPHTVLLVQLFALDAVYRPDPSGQRCGTVAARTRGRLELGSKSQLAWTVIPLFEGACVSSGIHYAPLFQGSPDKGFLGSVISCPVKEAVTGHLKSRQVKLLKSTASVEVQVWDAHYLDDERHDLPVMDNLLPTDQKKKFLKTRSSGSGKEMSQLVLRTLGRKSQRKGRSSTEYQREEAFFEEAMGSTFYSLMETALMNAGYGPL</sequence>
<reference evidence="1" key="1">
    <citation type="journal article" date="2023" name="Science">
        <title>Genome structures resolve the early diversification of teleost fishes.</title>
        <authorList>
            <person name="Parey E."/>
            <person name="Louis A."/>
            <person name="Montfort J."/>
            <person name="Bouchez O."/>
            <person name="Roques C."/>
            <person name="Iampietro C."/>
            <person name="Lluch J."/>
            <person name="Castinel A."/>
            <person name="Donnadieu C."/>
            <person name="Desvignes T."/>
            <person name="Floi Bucao C."/>
            <person name="Jouanno E."/>
            <person name="Wen M."/>
            <person name="Mejri S."/>
            <person name="Dirks R."/>
            <person name="Jansen H."/>
            <person name="Henkel C."/>
            <person name="Chen W.J."/>
            <person name="Zahm M."/>
            <person name="Cabau C."/>
            <person name="Klopp C."/>
            <person name="Thompson A.W."/>
            <person name="Robinson-Rechavi M."/>
            <person name="Braasch I."/>
            <person name="Lecointre G."/>
            <person name="Bobe J."/>
            <person name="Postlethwait J.H."/>
            <person name="Berthelot C."/>
            <person name="Roest Crollius H."/>
            <person name="Guiguen Y."/>
        </authorList>
    </citation>
    <scope>NUCLEOTIDE SEQUENCE</scope>
    <source>
        <strain evidence="1">NC1722</strain>
    </source>
</reference>
<keyword evidence="2" id="KW-1185">Reference proteome</keyword>
<name>A0AAD7WNQ9_9TELE</name>
<dbReference type="Proteomes" id="UP001221898">
    <property type="component" value="Unassembled WGS sequence"/>
</dbReference>
<evidence type="ECO:0000313" key="1">
    <source>
        <dbReference type="EMBL" id="KAJ8403826.1"/>
    </source>
</evidence>
<comment type="caution">
    <text evidence="1">The sequence shown here is derived from an EMBL/GenBank/DDBJ whole genome shotgun (WGS) entry which is preliminary data.</text>
</comment>